<dbReference type="GO" id="GO:0008658">
    <property type="term" value="F:penicillin binding"/>
    <property type="evidence" value="ECO:0007669"/>
    <property type="project" value="InterPro"/>
</dbReference>
<dbReference type="Pfam" id="PF03717">
    <property type="entry name" value="PBP_dimer"/>
    <property type="match status" value="1"/>
</dbReference>
<dbReference type="STRING" id="698738.OLEAN_C30130"/>
<proteinExistence type="inferred from homology"/>
<dbReference type="GO" id="GO:0008955">
    <property type="term" value="F:peptidoglycan glycosyltransferase activity"/>
    <property type="evidence" value="ECO:0007669"/>
    <property type="project" value="InterPro"/>
</dbReference>
<comment type="subcellular location">
    <subcellularLocation>
        <location evidence="16">Cell inner membrane</location>
        <topology evidence="16">Single-pass membrane protein</topology>
    </subcellularLocation>
    <subcellularLocation>
        <location evidence="1">Membrane</location>
    </subcellularLocation>
</comment>
<evidence type="ECO:0000256" key="3">
    <source>
        <dbReference type="ARBA" id="ARBA00022519"/>
    </source>
</evidence>
<keyword evidence="11 16" id="KW-1133">Transmembrane helix</keyword>
<evidence type="ECO:0000256" key="6">
    <source>
        <dbReference type="ARBA" id="ARBA00022670"/>
    </source>
</evidence>
<dbReference type="SUPFAM" id="SSF56601">
    <property type="entry name" value="beta-lactamase/transpeptidase-like"/>
    <property type="match status" value="1"/>
</dbReference>
<dbReference type="InterPro" id="IPR050515">
    <property type="entry name" value="Beta-lactam/transpept"/>
</dbReference>
<feature type="domain" description="Penicillin-binding protein dimerisation" evidence="18">
    <location>
        <begin position="70"/>
        <end position="217"/>
    </location>
</feature>
<dbReference type="Gene3D" id="3.40.710.10">
    <property type="entry name" value="DD-peptidase/beta-lactamase superfamily"/>
    <property type="match status" value="1"/>
</dbReference>
<keyword evidence="9 16" id="KW-0133">Cell shape</keyword>
<evidence type="ECO:0000256" key="14">
    <source>
        <dbReference type="ARBA" id="ARBA00023306"/>
    </source>
</evidence>
<feature type="transmembrane region" description="Helical" evidence="16">
    <location>
        <begin position="24"/>
        <end position="47"/>
    </location>
</feature>
<dbReference type="UniPathway" id="UPA00219"/>
<comment type="function">
    <text evidence="16">Catalyzes cross-linking of the peptidoglycan cell wall at the division septum.</text>
</comment>
<dbReference type="InterPro" id="IPR001460">
    <property type="entry name" value="PCN-bd_Tpept"/>
</dbReference>
<gene>
    <name evidence="16 19" type="primary">ftsI</name>
    <name evidence="19" type="ORF">OLEAN_C30130</name>
</gene>
<dbReference type="GO" id="GO:0043093">
    <property type="term" value="P:FtsZ-dependent cytokinesis"/>
    <property type="evidence" value="ECO:0007669"/>
    <property type="project" value="UniProtKB-UniRule"/>
</dbReference>
<comment type="catalytic activity">
    <reaction evidence="16">
        <text>Preferential cleavage: (Ac)2-L-Lys-D-Ala-|-D-Ala. Also transpeptidation of peptidyl-alanyl moieties that are N-acyl substituents of D-alanine.</text>
        <dbReference type="EC" id="3.4.16.4"/>
    </reaction>
</comment>
<evidence type="ECO:0000256" key="15">
    <source>
        <dbReference type="ARBA" id="ARBA00023316"/>
    </source>
</evidence>
<keyword evidence="5 16" id="KW-0121">Carboxypeptidase</keyword>
<dbReference type="GO" id="GO:0009002">
    <property type="term" value="F:serine-type D-Ala-D-Ala carboxypeptidase activity"/>
    <property type="evidence" value="ECO:0007669"/>
    <property type="project" value="UniProtKB-UniRule"/>
</dbReference>
<evidence type="ECO:0000256" key="5">
    <source>
        <dbReference type="ARBA" id="ARBA00022645"/>
    </source>
</evidence>
<evidence type="ECO:0000259" key="17">
    <source>
        <dbReference type="Pfam" id="PF00905"/>
    </source>
</evidence>
<keyword evidence="15 16" id="KW-0961">Cell wall biogenesis/degradation</keyword>
<evidence type="ECO:0000256" key="8">
    <source>
        <dbReference type="ARBA" id="ARBA00022801"/>
    </source>
</evidence>
<dbReference type="EC" id="3.4.16.4" evidence="16"/>
<dbReference type="GO" id="GO:0009252">
    <property type="term" value="P:peptidoglycan biosynthetic process"/>
    <property type="evidence" value="ECO:0007669"/>
    <property type="project" value="UniProtKB-UniRule"/>
</dbReference>
<dbReference type="InterPro" id="IPR005311">
    <property type="entry name" value="PBP_dimer"/>
</dbReference>
<dbReference type="HAMAP" id="MF_02080">
    <property type="entry name" value="FtsI_transpept"/>
    <property type="match status" value="1"/>
</dbReference>
<dbReference type="PATRIC" id="fig|698738.3.peg.3128"/>
<evidence type="ECO:0000259" key="18">
    <source>
        <dbReference type="Pfam" id="PF03717"/>
    </source>
</evidence>
<dbReference type="PANTHER" id="PTHR30627">
    <property type="entry name" value="PEPTIDOGLYCAN D,D-TRANSPEPTIDASE"/>
    <property type="match status" value="1"/>
</dbReference>
<evidence type="ECO:0000313" key="20">
    <source>
        <dbReference type="Proteomes" id="UP000032749"/>
    </source>
</evidence>
<keyword evidence="7 16" id="KW-0812">Transmembrane</keyword>
<keyword evidence="14 16" id="KW-0131">Cell cycle</keyword>
<evidence type="ECO:0000313" key="19">
    <source>
        <dbReference type="EMBL" id="CCK77189.1"/>
    </source>
</evidence>
<dbReference type="GO" id="GO:0006508">
    <property type="term" value="P:proteolysis"/>
    <property type="evidence" value="ECO:0007669"/>
    <property type="project" value="UniProtKB-KW"/>
</dbReference>
<feature type="domain" description="Penicillin-binding protein transpeptidase" evidence="17">
    <location>
        <begin position="257"/>
        <end position="554"/>
    </location>
</feature>
<dbReference type="InterPro" id="IPR036138">
    <property type="entry name" value="PBP_dimer_sf"/>
</dbReference>
<feature type="active site" description="Acyl-ester intermediate" evidence="16">
    <location>
        <position position="304"/>
    </location>
</feature>
<dbReference type="SUPFAM" id="SSF56519">
    <property type="entry name" value="Penicillin binding protein dimerisation domain"/>
    <property type="match status" value="1"/>
</dbReference>
<dbReference type="KEGG" id="oai:OLEAN_C30130"/>
<keyword evidence="3 16" id="KW-0997">Cell inner membrane</keyword>
<comment type="similarity">
    <text evidence="16">Belongs to the transpeptidase family. FtsI subfamily.</text>
</comment>
<dbReference type="GO" id="GO:0005886">
    <property type="term" value="C:plasma membrane"/>
    <property type="evidence" value="ECO:0007669"/>
    <property type="project" value="UniProtKB-SubCell"/>
</dbReference>
<dbReference type="EMBL" id="FO203512">
    <property type="protein sequence ID" value="CCK77189.1"/>
    <property type="molecule type" value="Genomic_DNA"/>
</dbReference>
<dbReference type="GO" id="GO:0071555">
    <property type="term" value="P:cell wall organization"/>
    <property type="evidence" value="ECO:0007669"/>
    <property type="project" value="UniProtKB-KW"/>
</dbReference>
<keyword evidence="12 16" id="KW-0472">Membrane</keyword>
<evidence type="ECO:0000256" key="16">
    <source>
        <dbReference type="HAMAP-Rule" id="MF_02080"/>
    </source>
</evidence>
<sequence>MANPRTKKAATTALTKAVEYRIPVWRFALVLSVFLCLLIVVAGRMGYLHLVQQSFLAAQGEQRMVRDESIPAVRGDITDRNGEPLAVSSPVKSLWLNPKLFDVANAPKLAASLGISANKLTRRLKRNRQQGFMYIQRHLPPEKADKVLALKLRGVFSETEYRRFYPASEVTAHVVGMTNIDGKGQEGLELAYDDWLQGTSGQQRVVKDLLGNVIKQLNVSAVAEPGNELKLTLDLRLQYLAYRELKAVVQVHKASWGSAVLLDARNGDILALVNRPSYNPNNRATLNAKDMRNRALTDVVEPGSIMKAFTVAAALSNGKYTADSVIDTSPGYMRIKYKTIRDHRNYGLMSLTKVITKSSNIGVAKLAHEMGAEKLWSMLHDAKLGQATALGFPGEAVGKLPYPQKLDKLGLATLSFGYGLSATPLQLAQAYTAFANKGCVQEARLIATNEQVPCDQIMPASVAKDMSEMLETVIQRGGTGTRAKVEGYRVGGKTGTSHKVGKGGYQDSEYTAVFAGIAPISDPRFVLVVVIDRPQGQEYYGGEVAAPVFARIMEEALRTLQIAPDQSKDFHVAEISVL</sequence>
<organism evidence="19 20">
    <name type="scientific">Oleispira antarctica RB-8</name>
    <dbReference type="NCBI Taxonomy" id="698738"/>
    <lineage>
        <taxon>Bacteria</taxon>
        <taxon>Pseudomonadati</taxon>
        <taxon>Pseudomonadota</taxon>
        <taxon>Gammaproteobacteria</taxon>
        <taxon>Oceanospirillales</taxon>
        <taxon>Oceanospirillaceae</taxon>
        <taxon>Oleispira</taxon>
    </lineage>
</organism>
<dbReference type="Gene3D" id="3.30.450.330">
    <property type="match status" value="1"/>
</dbReference>
<evidence type="ECO:0000256" key="7">
    <source>
        <dbReference type="ARBA" id="ARBA00022692"/>
    </source>
</evidence>
<accession>R4YUX1</accession>
<evidence type="ECO:0000256" key="2">
    <source>
        <dbReference type="ARBA" id="ARBA00022475"/>
    </source>
</evidence>
<keyword evidence="13 16" id="KW-0717">Septation</keyword>
<dbReference type="GO" id="GO:0000917">
    <property type="term" value="P:division septum assembly"/>
    <property type="evidence" value="ECO:0007669"/>
    <property type="project" value="UniProtKB-KW"/>
</dbReference>
<keyword evidence="10 16" id="KW-0573">Peptidoglycan synthesis</keyword>
<dbReference type="Gene3D" id="3.90.1310.10">
    <property type="entry name" value="Penicillin-binding protein 2a (Domain 2)"/>
    <property type="match status" value="1"/>
</dbReference>
<comment type="pathway">
    <text evidence="16">Cell wall biogenesis; peptidoglycan biosynthesis.</text>
</comment>
<name>R4YUX1_OLEAN</name>
<reference evidence="19 20" key="1">
    <citation type="journal article" date="2013" name="Nat. Commun.">
        <title>Genome sequence and functional genomic analysis of the oil-degrading bacterium Oleispira antarctica.</title>
        <authorList>
            <person name="Kube M."/>
            <person name="Chernikova T.N."/>
            <person name="Al-Ramahi Y."/>
            <person name="Beloqui A."/>
            <person name="Lopez-Cortez N."/>
            <person name="Guazzaroni M.E."/>
            <person name="Heipieper H.J."/>
            <person name="Klages S."/>
            <person name="Kotsyurbenko O.R."/>
            <person name="Langer I."/>
            <person name="Nechitaylo T.Y."/>
            <person name="Lunsdorf H."/>
            <person name="Fernandez M."/>
            <person name="Juarez S."/>
            <person name="Ciordia S."/>
            <person name="Singer A."/>
            <person name="Kagan O."/>
            <person name="Egorova O."/>
            <person name="Petit P.A."/>
            <person name="Stogios P."/>
            <person name="Kim Y."/>
            <person name="Tchigvintsev A."/>
            <person name="Flick R."/>
            <person name="Denaro R."/>
            <person name="Genovese M."/>
            <person name="Albar J.P."/>
            <person name="Reva O.N."/>
            <person name="Martinez-Gomariz M."/>
            <person name="Tran H."/>
            <person name="Ferrer M."/>
            <person name="Savchenko A."/>
            <person name="Yakunin A.F."/>
            <person name="Yakimov M.M."/>
            <person name="Golyshina O.V."/>
            <person name="Reinhardt R."/>
            <person name="Golyshin P.N."/>
        </authorList>
    </citation>
    <scope>NUCLEOTIDE SEQUENCE [LARGE SCALE GENOMIC DNA]</scope>
</reference>
<evidence type="ECO:0000256" key="10">
    <source>
        <dbReference type="ARBA" id="ARBA00022984"/>
    </source>
</evidence>
<evidence type="ECO:0000256" key="9">
    <source>
        <dbReference type="ARBA" id="ARBA00022960"/>
    </source>
</evidence>
<evidence type="ECO:0000256" key="4">
    <source>
        <dbReference type="ARBA" id="ARBA00022618"/>
    </source>
</evidence>
<dbReference type="PANTHER" id="PTHR30627:SF1">
    <property type="entry name" value="PEPTIDOGLYCAN D,D-TRANSPEPTIDASE FTSI"/>
    <property type="match status" value="1"/>
</dbReference>
<keyword evidence="2 16" id="KW-1003">Cell membrane</keyword>
<keyword evidence="4 16" id="KW-0132">Cell division</keyword>
<dbReference type="Proteomes" id="UP000032749">
    <property type="component" value="Chromosome"/>
</dbReference>
<evidence type="ECO:0000256" key="13">
    <source>
        <dbReference type="ARBA" id="ARBA00023210"/>
    </source>
</evidence>
<evidence type="ECO:0000256" key="12">
    <source>
        <dbReference type="ARBA" id="ARBA00023136"/>
    </source>
</evidence>
<evidence type="ECO:0000256" key="11">
    <source>
        <dbReference type="ARBA" id="ARBA00022989"/>
    </source>
</evidence>
<dbReference type="InterPro" id="IPR012338">
    <property type="entry name" value="Beta-lactam/transpept-like"/>
</dbReference>
<evidence type="ECO:0000256" key="1">
    <source>
        <dbReference type="ARBA" id="ARBA00004370"/>
    </source>
</evidence>
<keyword evidence="20" id="KW-1185">Reference proteome</keyword>
<keyword evidence="6 16" id="KW-0645">Protease</keyword>
<dbReference type="GO" id="GO:0008360">
    <property type="term" value="P:regulation of cell shape"/>
    <property type="evidence" value="ECO:0007669"/>
    <property type="project" value="UniProtKB-KW"/>
</dbReference>
<keyword evidence="8 16" id="KW-0378">Hydrolase</keyword>
<dbReference type="AlphaFoldDB" id="R4YUX1"/>
<dbReference type="InterPro" id="IPR037532">
    <property type="entry name" value="FtsI_transpept"/>
</dbReference>
<dbReference type="Pfam" id="PF00905">
    <property type="entry name" value="Transpeptidase"/>
    <property type="match status" value="1"/>
</dbReference>
<protein>
    <recommendedName>
        <fullName evidence="16">Peptidoglycan D,D-transpeptidase FtsI</fullName>
        <ecNumber evidence="16">3.4.16.4</ecNumber>
    </recommendedName>
    <alternativeName>
        <fullName evidence="16">Penicillin-binding protein 3</fullName>
        <shortName evidence="16">PBP-3</shortName>
    </alternativeName>
</protein>
<dbReference type="HOGENOM" id="CLU_009289_6_2_6"/>